<dbReference type="PROSITE" id="PS50851">
    <property type="entry name" value="CHEW"/>
    <property type="match status" value="1"/>
</dbReference>
<dbReference type="Gene3D" id="2.40.50.180">
    <property type="entry name" value="CheA-289, Domain 4"/>
    <property type="match status" value="1"/>
</dbReference>
<gene>
    <name evidence="2" type="ORF">EKG38_10670</name>
</gene>
<dbReference type="SUPFAM" id="SSF50341">
    <property type="entry name" value="CheW-like"/>
    <property type="match status" value="1"/>
</dbReference>
<accession>A0A431WUW5</accession>
<feature type="domain" description="CheW-like" evidence="1">
    <location>
        <begin position="205"/>
        <end position="343"/>
    </location>
</feature>
<evidence type="ECO:0000313" key="3">
    <source>
        <dbReference type="Proteomes" id="UP000267448"/>
    </source>
</evidence>
<dbReference type="GO" id="GO:0007165">
    <property type="term" value="P:signal transduction"/>
    <property type="evidence" value="ECO:0007669"/>
    <property type="project" value="InterPro"/>
</dbReference>
<evidence type="ECO:0000259" key="1">
    <source>
        <dbReference type="PROSITE" id="PS50851"/>
    </source>
</evidence>
<sequence length="352" mass="39330">MTTSVDETVFDYFSLLLTEVEDEPNIQVEAITADIAEQVFPELISDGSSSNALKLKGLKSELVNNEPVIEKPETIETPRLQTQLKTQSHNKTQTETQALTKSKIRETDPHLDKLALEQLLAPVFKPEPQIETESIVKLQNQTLAKSKIKTTSVPDKVAVKPKVDVHVENKIDIKQNQEQELELKTQLGEIPPKVTKDLLETLDDEFQVLFFKVAGLTLAVPLVSLGGIVKIERINHIMGRPAWYKGVQTYRDTQLNIVDTGAWVMPEKYDKALAESVNYQYVVLLEDSNWGLTCESLVNAVRITKSEVNWRSKAGKRPWLAGVVKEQMCGILHVQALIELLNSGLGSQDPVG</sequence>
<dbReference type="EMBL" id="RXNU01000004">
    <property type="protein sequence ID" value="RTR39362.1"/>
    <property type="molecule type" value="Genomic_DNA"/>
</dbReference>
<evidence type="ECO:0000313" key="2">
    <source>
        <dbReference type="EMBL" id="RTR39362.1"/>
    </source>
</evidence>
<dbReference type="Proteomes" id="UP000267448">
    <property type="component" value="Unassembled WGS sequence"/>
</dbReference>
<dbReference type="InterPro" id="IPR036061">
    <property type="entry name" value="CheW-like_dom_sf"/>
</dbReference>
<organism evidence="2 3">
    <name type="scientific">Shewanella canadensis</name>
    <dbReference type="NCBI Taxonomy" id="271096"/>
    <lineage>
        <taxon>Bacteria</taxon>
        <taxon>Pseudomonadati</taxon>
        <taxon>Pseudomonadota</taxon>
        <taxon>Gammaproteobacteria</taxon>
        <taxon>Alteromonadales</taxon>
        <taxon>Shewanellaceae</taxon>
        <taxon>Shewanella</taxon>
    </lineage>
</organism>
<proteinExistence type="predicted"/>
<dbReference type="Gene3D" id="2.30.30.40">
    <property type="entry name" value="SH3 Domains"/>
    <property type="match status" value="1"/>
</dbReference>
<dbReference type="InterPro" id="IPR014506">
    <property type="entry name" value="UCP020479_CheW"/>
</dbReference>
<dbReference type="GO" id="GO:0006935">
    <property type="term" value="P:chemotaxis"/>
    <property type="evidence" value="ECO:0007669"/>
    <property type="project" value="InterPro"/>
</dbReference>
<protein>
    <submittedName>
        <fullName evidence="2">Chemotaxis protein CheW</fullName>
    </submittedName>
</protein>
<name>A0A431WUW5_9GAMM</name>
<dbReference type="RefSeq" id="WP_126520226.1">
    <property type="nucleotide sequence ID" value="NZ_RXNU01000004.1"/>
</dbReference>
<dbReference type="Pfam" id="PF01584">
    <property type="entry name" value="CheW"/>
    <property type="match status" value="1"/>
</dbReference>
<dbReference type="SMART" id="SM00260">
    <property type="entry name" value="CheW"/>
    <property type="match status" value="1"/>
</dbReference>
<dbReference type="OrthoDB" id="5565759at2"/>
<comment type="caution">
    <text evidence="2">The sequence shown here is derived from an EMBL/GenBank/DDBJ whole genome shotgun (WGS) entry which is preliminary data.</text>
</comment>
<reference evidence="2 3" key="1">
    <citation type="submission" date="2018-12" db="EMBL/GenBank/DDBJ databases">
        <authorList>
            <person name="Yu L."/>
        </authorList>
    </citation>
    <scope>NUCLEOTIDE SEQUENCE [LARGE SCALE GENOMIC DNA]</scope>
    <source>
        <strain evidence="2 3">HAW-EB2</strain>
    </source>
</reference>
<dbReference type="PIRSF" id="PIRSF020479">
    <property type="entry name" value="UCP020479_CheW"/>
    <property type="match status" value="1"/>
</dbReference>
<dbReference type="InterPro" id="IPR002545">
    <property type="entry name" value="CheW-lke_dom"/>
</dbReference>
<keyword evidence="3" id="KW-1185">Reference proteome</keyword>
<dbReference type="AlphaFoldDB" id="A0A431WUW5"/>